<dbReference type="RefSeq" id="WP_249600446.1">
    <property type="nucleotide sequence ID" value="NZ_JAKHSK010000004.1"/>
</dbReference>
<dbReference type="AlphaFoldDB" id="A0A9X1ZW45"/>
<proteinExistence type="predicted"/>
<dbReference type="Proteomes" id="UP001139521">
    <property type="component" value="Unassembled WGS sequence"/>
</dbReference>
<dbReference type="Pfam" id="PF25788">
    <property type="entry name" value="Ig_Rha78A_N"/>
    <property type="match status" value="1"/>
</dbReference>
<keyword evidence="2" id="KW-1185">Reference proteome</keyword>
<evidence type="ECO:0000313" key="2">
    <source>
        <dbReference type="Proteomes" id="UP001139521"/>
    </source>
</evidence>
<reference evidence="1" key="1">
    <citation type="submission" date="2022-01" db="EMBL/GenBank/DDBJ databases">
        <title>Genome sequencing of Zunongwangia sp. M21534 genome.</title>
        <authorList>
            <person name="Chen Y."/>
            <person name="Dong C."/>
            <person name="Shao Z."/>
        </authorList>
    </citation>
    <scope>NUCLEOTIDE SEQUENCE</scope>
    <source>
        <strain evidence="1">MCCC M21534</strain>
    </source>
</reference>
<dbReference type="EMBL" id="JAKHSK010000004">
    <property type="protein sequence ID" value="MCL6217466.1"/>
    <property type="molecule type" value="Genomic_DNA"/>
</dbReference>
<protein>
    <submittedName>
        <fullName evidence="1">Uncharacterized protein</fullName>
    </submittedName>
</protein>
<name>A0A9X1ZW45_9FLAO</name>
<comment type="caution">
    <text evidence="1">The sequence shown here is derived from an EMBL/GenBank/DDBJ whole genome shotgun (WGS) entry which is preliminary data.</text>
</comment>
<dbReference type="InterPro" id="IPR013783">
    <property type="entry name" value="Ig-like_fold"/>
</dbReference>
<evidence type="ECO:0000313" key="1">
    <source>
        <dbReference type="EMBL" id="MCL6217466.1"/>
    </source>
</evidence>
<organism evidence="1 2">
    <name type="scientific">Zunongwangia pacifica</name>
    <dbReference type="NCBI Taxonomy" id="2911062"/>
    <lineage>
        <taxon>Bacteria</taxon>
        <taxon>Pseudomonadati</taxon>
        <taxon>Bacteroidota</taxon>
        <taxon>Flavobacteriia</taxon>
        <taxon>Flavobacteriales</taxon>
        <taxon>Flavobacteriaceae</taxon>
        <taxon>Zunongwangia</taxon>
    </lineage>
</organism>
<accession>A0A9X1ZW45</accession>
<gene>
    <name evidence="1" type="ORF">L1967_04075</name>
</gene>
<dbReference type="Gene3D" id="2.60.40.10">
    <property type="entry name" value="Immunoglobulins"/>
    <property type="match status" value="1"/>
</dbReference>
<sequence>MKHQILYILILFPCLLFAQSKISKLECEYMVNPTGIDMEHPRLMWKYEGDTPLKQKSYRILVASVKEKLSSKKADIWNSRFIKSEDQLAIIQVKI</sequence>